<name>A0A9D4TLV4_CHLVU</name>
<feature type="compositionally biased region" description="Low complexity" evidence="1">
    <location>
        <begin position="664"/>
        <end position="678"/>
    </location>
</feature>
<protein>
    <submittedName>
        <fullName evidence="2">Uncharacterized protein</fullName>
    </submittedName>
</protein>
<feature type="compositionally biased region" description="Low complexity" evidence="1">
    <location>
        <begin position="693"/>
        <end position="726"/>
    </location>
</feature>
<feature type="region of interest" description="Disordered" evidence="1">
    <location>
        <begin position="1"/>
        <end position="25"/>
    </location>
</feature>
<organism evidence="2 3">
    <name type="scientific">Chlorella vulgaris</name>
    <name type="common">Green alga</name>
    <dbReference type="NCBI Taxonomy" id="3077"/>
    <lineage>
        <taxon>Eukaryota</taxon>
        <taxon>Viridiplantae</taxon>
        <taxon>Chlorophyta</taxon>
        <taxon>core chlorophytes</taxon>
        <taxon>Trebouxiophyceae</taxon>
        <taxon>Chlorellales</taxon>
        <taxon>Chlorellaceae</taxon>
        <taxon>Chlorella clade</taxon>
        <taxon>Chlorella</taxon>
    </lineage>
</organism>
<evidence type="ECO:0000256" key="1">
    <source>
        <dbReference type="SAM" id="MobiDB-lite"/>
    </source>
</evidence>
<feature type="compositionally biased region" description="Low complexity" evidence="1">
    <location>
        <begin position="54"/>
        <end position="72"/>
    </location>
</feature>
<dbReference type="Pfam" id="PF24429">
    <property type="entry name" value="CSLinker"/>
    <property type="match status" value="9"/>
</dbReference>
<feature type="compositionally biased region" description="Low complexity" evidence="1">
    <location>
        <begin position="295"/>
        <end position="325"/>
    </location>
</feature>
<feature type="compositionally biased region" description="Low complexity" evidence="1">
    <location>
        <begin position="231"/>
        <end position="261"/>
    </location>
</feature>
<reference evidence="2" key="1">
    <citation type="journal article" date="2019" name="Plant J.">
        <title>Chlorella vulgaris genome assembly and annotation reveals the molecular basis for metabolic acclimation to high light conditions.</title>
        <authorList>
            <person name="Cecchin M."/>
            <person name="Marcolungo L."/>
            <person name="Rossato M."/>
            <person name="Girolomoni L."/>
            <person name="Cosentino E."/>
            <person name="Cuine S."/>
            <person name="Li-Beisson Y."/>
            <person name="Delledonne M."/>
            <person name="Ballottari M."/>
        </authorList>
    </citation>
    <scope>NUCLEOTIDE SEQUENCE</scope>
    <source>
        <strain evidence="2">211/11P</strain>
    </source>
</reference>
<gene>
    <name evidence="2" type="ORF">D9Q98_005323</name>
</gene>
<proteinExistence type="predicted"/>
<evidence type="ECO:0000313" key="3">
    <source>
        <dbReference type="Proteomes" id="UP001055712"/>
    </source>
</evidence>
<sequence>MQASLSLSSRAGLVGRHSSVRRAARRVNVSAVSLDTSKLSAEQLAFLQRKRSESGGPAQPAPARGRSAAAPSKANGLSAEQQAFLERRRSESRSPAPAPTRGRSGTPSRGRSPAPRPAASDPSSYSPPAATSSNGLSAEQQAFLERRRSESRSPAPAPTRGRSNVTRSPVRPSSRAPSARPAASSPSSYSPPSSAPAGGLSAEQQAFLERRRSESRSPAPAPTRGRSNVTRSPVRPSSRAPSARPAASSPSSYSPPSSAPAGGLSAEQQAFLERRRSESRSPAPAPTRGRSNVTRSPVRPSSRAPSARPAASSPSSYSPPSSAPAGGLSAEQQAFLERRRSESRSPAPAPTRGRSNVTRSPVRPSSRAPSARPAASSPSSYSPPSSAPAGGLSAEQQAFLERRRSESRSPTPAPTRGRSNVTRSPVRPSSRAPAASAGRPASSSSGSTGLSPEQRAFLERKAQETRGASASASTQTRGRSKVASRGGVQPAGLSPEQVAFLERKRSGSRGPVAEGTISHTTPLESMPPPICGLLPKQQQHSVEVAESAKPAADCASSWLSSAFAAVLHPLPDRPTDLLPAPAVCSRKRAFHGKVGAFKRLCTTTATSAGCHPLTLTQTATCPGKDKVAAAQAPWHAAVAVAEASALARSLTCLAQSAASAAARQSSGGRASCGSAGSTLSRLSTDRSGGGANGASSKAPALGCSTSNAPSLPTTAATTGAGTGAQPLAAYVPRPRSRLPHAPLHHLRSRVQAAMTHQEPRPQAVLFHHGMSMIESSMESGEVAELATARSFLATF</sequence>
<evidence type="ECO:0000313" key="2">
    <source>
        <dbReference type="EMBL" id="KAI3429224.1"/>
    </source>
</evidence>
<feature type="region of interest" description="Disordered" evidence="1">
    <location>
        <begin position="45"/>
        <end position="527"/>
    </location>
</feature>
<keyword evidence="3" id="KW-1185">Reference proteome</keyword>
<feature type="compositionally biased region" description="Low complexity" evidence="1">
    <location>
        <begin position="408"/>
        <end position="452"/>
    </location>
</feature>
<dbReference type="InterPro" id="IPR056407">
    <property type="entry name" value="CSLinker"/>
</dbReference>
<dbReference type="AlphaFoldDB" id="A0A9D4TLV4"/>
<feature type="compositionally biased region" description="Low complexity" evidence="1">
    <location>
        <begin position="93"/>
        <end position="133"/>
    </location>
</feature>
<comment type="caution">
    <text evidence="2">The sequence shown here is derived from an EMBL/GenBank/DDBJ whole genome shotgun (WGS) entry which is preliminary data.</text>
</comment>
<dbReference type="EMBL" id="SIDB01000008">
    <property type="protein sequence ID" value="KAI3429224.1"/>
    <property type="molecule type" value="Genomic_DNA"/>
</dbReference>
<dbReference type="Proteomes" id="UP001055712">
    <property type="component" value="Unassembled WGS sequence"/>
</dbReference>
<feature type="compositionally biased region" description="Low complexity" evidence="1">
    <location>
        <begin position="167"/>
        <end position="197"/>
    </location>
</feature>
<accession>A0A9D4TLV4</accession>
<feature type="compositionally biased region" description="Polar residues" evidence="1">
    <location>
        <begin position="466"/>
        <end position="477"/>
    </location>
</feature>
<feature type="compositionally biased region" description="Low complexity" evidence="1">
    <location>
        <begin position="359"/>
        <end position="389"/>
    </location>
</feature>
<reference evidence="2" key="2">
    <citation type="submission" date="2020-11" db="EMBL/GenBank/DDBJ databases">
        <authorList>
            <person name="Cecchin M."/>
            <person name="Marcolungo L."/>
            <person name="Rossato M."/>
            <person name="Girolomoni L."/>
            <person name="Cosentino E."/>
            <person name="Cuine S."/>
            <person name="Li-Beisson Y."/>
            <person name="Delledonne M."/>
            <person name="Ballottari M."/>
        </authorList>
    </citation>
    <scope>NUCLEOTIDE SEQUENCE</scope>
    <source>
        <strain evidence="2">211/11P</strain>
        <tissue evidence="2">Whole cell</tissue>
    </source>
</reference>
<feature type="region of interest" description="Disordered" evidence="1">
    <location>
        <begin position="664"/>
        <end position="726"/>
    </location>
</feature>